<evidence type="ECO:0000313" key="7">
    <source>
        <dbReference type="Proteomes" id="UP000732377"/>
    </source>
</evidence>
<dbReference type="InterPro" id="IPR022790">
    <property type="entry name" value="GH26_dom"/>
</dbReference>
<feature type="domain" description="GH26" evidence="5">
    <location>
        <begin position="126"/>
        <end position="506"/>
    </location>
</feature>
<dbReference type="InterPro" id="IPR012854">
    <property type="entry name" value="Cu_amine_oxidase-like_N"/>
</dbReference>
<evidence type="ECO:0000256" key="3">
    <source>
        <dbReference type="ARBA" id="ARBA00023295"/>
    </source>
</evidence>
<dbReference type="AlphaFoldDB" id="A0A953I3J8"/>
<dbReference type="EMBL" id="PIUK01000070">
    <property type="protein sequence ID" value="MBY6276282.1"/>
    <property type="molecule type" value="Genomic_DNA"/>
</dbReference>
<dbReference type="GO" id="GO:0016985">
    <property type="term" value="F:mannan endo-1,4-beta-mannosidase activity"/>
    <property type="evidence" value="ECO:0007669"/>
    <property type="project" value="InterPro"/>
</dbReference>
<dbReference type="PANTHER" id="PTHR40079:SF4">
    <property type="entry name" value="GH26 DOMAIN-CONTAINING PROTEIN-RELATED"/>
    <property type="match status" value="1"/>
</dbReference>
<comment type="caution">
    <text evidence="6">The sequence shown here is derived from an EMBL/GenBank/DDBJ whole genome shotgun (WGS) entry which is preliminary data.</text>
</comment>
<evidence type="ECO:0000259" key="5">
    <source>
        <dbReference type="PROSITE" id="PS51764"/>
    </source>
</evidence>
<keyword evidence="3 4" id="KW-0326">Glycosidase</keyword>
<dbReference type="Gene3D" id="3.30.457.10">
    <property type="entry name" value="Copper amine oxidase-like, N-terminal domain"/>
    <property type="match status" value="1"/>
</dbReference>
<evidence type="ECO:0000313" key="6">
    <source>
        <dbReference type="EMBL" id="MBY6276282.1"/>
    </source>
</evidence>
<dbReference type="GO" id="GO:0006080">
    <property type="term" value="P:substituted mannan metabolic process"/>
    <property type="evidence" value="ECO:0007669"/>
    <property type="project" value="InterPro"/>
</dbReference>
<dbReference type="Proteomes" id="UP000732377">
    <property type="component" value="Unassembled WGS sequence"/>
</dbReference>
<keyword evidence="2 4" id="KW-0378">Hydrolase</keyword>
<proteinExistence type="inferred from homology"/>
<name>A0A953I3J8_SYMTR</name>
<dbReference type="PROSITE" id="PS51764">
    <property type="entry name" value="GH26"/>
    <property type="match status" value="1"/>
</dbReference>
<dbReference type="Gene3D" id="2.60.40.10">
    <property type="entry name" value="Immunoglobulins"/>
    <property type="match status" value="1"/>
</dbReference>
<dbReference type="Pfam" id="PF02156">
    <property type="entry name" value="Glyco_hydro_26"/>
    <property type="match status" value="1"/>
</dbReference>
<gene>
    <name evidence="6" type="ORF">CWE10_08675</name>
</gene>
<feature type="active site" description="Proton donor" evidence="4">
    <location>
        <position position="324"/>
    </location>
</feature>
<protein>
    <recommendedName>
        <fullName evidence="5">GH26 domain-containing protein</fullName>
    </recommendedName>
</protein>
<dbReference type="InterPro" id="IPR000805">
    <property type="entry name" value="Glyco_hydro_26"/>
</dbReference>
<dbReference type="Gene3D" id="3.20.20.80">
    <property type="entry name" value="Glycosidases"/>
    <property type="match status" value="1"/>
</dbReference>
<evidence type="ECO:0000256" key="4">
    <source>
        <dbReference type="PROSITE-ProRule" id="PRU01100"/>
    </source>
</evidence>
<dbReference type="SUPFAM" id="SSF55383">
    <property type="entry name" value="Copper amine oxidase, domain N"/>
    <property type="match status" value="1"/>
</dbReference>
<accession>A0A953I3J8</accession>
<dbReference type="Pfam" id="PF07833">
    <property type="entry name" value="Cu_amine_oxidN1"/>
    <property type="match status" value="1"/>
</dbReference>
<dbReference type="InterPro" id="IPR036582">
    <property type="entry name" value="Mao_N_sf"/>
</dbReference>
<evidence type="ECO:0000256" key="2">
    <source>
        <dbReference type="ARBA" id="ARBA00022801"/>
    </source>
</evidence>
<dbReference type="SUPFAM" id="SSF51445">
    <property type="entry name" value="(Trans)glycosidases"/>
    <property type="match status" value="1"/>
</dbReference>
<dbReference type="InterPro" id="IPR011990">
    <property type="entry name" value="TPR-like_helical_dom_sf"/>
</dbReference>
<sequence>MMRFSLPGAVPRACPPCSHRVQGSLPEPAGGYSSRSSLAMDASKSGLACQGVESGTMIRTSKRRNLTINDESIFHSKTEGIGGLSLRRFIAFVLAAFVALASFPRAEAATYWQLVEEGNRLAEAGKAEEALPYWLQAIPMIIADGNKRMAGYYAQQVAYTLDELGRSEEALPYYEMKVQFYRETGVPDEQMRWDILRIEQLKPRLEVFVARPTAGVKPGDLAKHEPAFGALYGGTVDHDPAVYDDLDRAAATYGKPYGMVMVYNSVAEYDYLNVSSLVLEKGVPLQIAWQPTRGLQSVTEPVVRAYARKLAEYGQPVFLRFGNEMNGNWVPWYGNPELYKEKFRLVARIMREEAPNVAMVWAPNFVGADYMPYYPGDEWVDWVGVSAYHDAYFLADVNQSDMTNGLYYQGQKANPLDKFKEIYERFADRKPIMIAETGYNYSNDTPEARRLGLPIYDASEWAAQTARYVYAYLPMVYPRIKMVGHFNNPRTGDKAAYTMSQNRTLLNAVREAIADDWYLSSLDQVPENYWHPIEQATLHGKTRVASYVWLGDRGLGKVEYRLDGRLVATSHKVPYVADIDLSGLTGKHVLTVQAYDKSGRLAAERSYTFDASSVKVKLDGRVLDFARQPVNENGRILVPFRAIAEALGAEVQWNAQTRTAIARKGGIELRLTIDDPVPVLNGKRMEPLQTPARNVDGHTMVPARVFAEAFGMTVDWDGRTQTVLIQSPASAAGK</sequence>
<dbReference type="InterPro" id="IPR017853">
    <property type="entry name" value="GH"/>
</dbReference>
<dbReference type="InterPro" id="IPR013783">
    <property type="entry name" value="Ig-like_fold"/>
</dbReference>
<evidence type="ECO:0000256" key="1">
    <source>
        <dbReference type="ARBA" id="ARBA00007754"/>
    </source>
</evidence>
<organism evidence="6 7">
    <name type="scientific">Symbiobacterium thermophilum</name>
    <dbReference type="NCBI Taxonomy" id="2734"/>
    <lineage>
        <taxon>Bacteria</taxon>
        <taxon>Bacillati</taxon>
        <taxon>Bacillota</taxon>
        <taxon>Clostridia</taxon>
        <taxon>Eubacteriales</taxon>
        <taxon>Symbiobacteriaceae</taxon>
        <taxon>Symbiobacterium</taxon>
    </lineage>
</organism>
<dbReference type="PANTHER" id="PTHR40079">
    <property type="entry name" value="MANNAN ENDO-1,4-BETA-MANNOSIDASE E-RELATED"/>
    <property type="match status" value="1"/>
</dbReference>
<feature type="active site" description="Nucleophile" evidence="4">
    <location>
        <position position="436"/>
    </location>
</feature>
<dbReference type="SUPFAM" id="SSF48452">
    <property type="entry name" value="TPR-like"/>
    <property type="match status" value="1"/>
</dbReference>
<comment type="similarity">
    <text evidence="1 4">Belongs to the glycosyl hydrolase 26 family.</text>
</comment>
<dbReference type="Gene3D" id="1.25.40.10">
    <property type="entry name" value="Tetratricopeptide repeat domain"/>
    <property type="match status" value="1"/>
</dbReference>
<reference evidence="6" key="1">
    <citation type="submission" date="2017-11" db="EMBL/GenBank/DDBJ databases">
        <title>Three new genomes from thermophilic consortium.</title>
        <authorList>
            <person name="Quaggio R."/>
            <person name="Amgarten D."/>
            <person name="Setubal J.C."/>
        </authorList>
    </citation>
    <scope>NUCLEOTIDE SEQUENCE</scope>
    <source>
        <strain evidence="6">ZCTH01-B2</strain>
    </source>
</reference>